<comment type="caution">
    <text evidence="1">The sequence shown here is derived from an EMBL/GenBank/DDBJ whole genome shotgun (WGS) entry which is preliminary data.</text>
</comment>
<dbReference type="Proteomes" id="UP000789901">
    <property type="component" value="Unassembled WGS sequence"/>
</dbReference>
<name>A0ABN7VJU9_GIGMA</name>
<sequence length="303" mass="35564">MSLYETFVEIKVLQMSTEHILMTDTSIDTTLIRARNDDMILKRTELLENETQNNLEKVDQNRTELLESETQVKKQDNNESENLTRLNYLREIPYFSKILRYKNLFASKVKTSKLIRMVLHQIGGKYFEWLGINVIHTGRWRWDFDFGIFVGISEERISVSAYEIPTLSDAMDHEGHEIMNHEGCKVTNQEGHKVMNHEVMNSCTLENRCKQFILDYNFRAVIGDGSFDFGMFARVSEERIGALAYFLSIKSQYDIELESHEAMDHEDHEEIGYKSLLYEKQDEPIEIDLISIKKQLEIMLLIE</sequence>
<proteinExistence type="predicted"/>
<protein>
    <submittedName>
        <fullName evidence="1">9583_t:CDS:1</fullName>
    </submittedName>
</protein>
<evidence type="ECO:0000313" key="1">
    <source>
        <dbReference type="EMBL" id="CAG8779403.1"/>
    </source>
</evidence>
<accession>A0ABN7VJU9</accession>
<reference evidence="1 2" key="1">
    <citation type="submission" date="2021-06" db="EMBL/GenBank/DDBJ databases">
        <authorList>
            <person name="Kallberg Y."/>
            <person name="Tangrot J."/>
            <person name="Rosling A."/>
        </authorList>
    </citation>
    <scope>NUCLEOTIDE SEQUENCE [LARGE SCALE GENOMIC DNA]</scope>
    <source>
        <strain evidence="1 2">120-4 pot B 10/14</strain>
    </source>
</reference>
<feature type="non-terminal residue" evidence="1">
    <location>
        <position position="303"/>
    </location>
</feature>
<dbReference type="EMBL" id="CAJVQB010016328">
    <property type="protein sequence ID" value="CAG8779403.1"/>
    <property type="molecule type" value="Genomic_DNA"/>
</dbReference>
<evidence type="ECO:0000313" key="2">
    <source>
        <dbReference type="Proteomes" id="UP000789901"/>
    </source>
</evidence>
<gene>
    <name evidence="1" type="ORF">GMARGA_LOCUS19511</name>
</gene>
<keyword evidence="2" id="KW-1185">Reference proteome</keyword>
<organism evidence="1 2">
    <name type="scientific">Gigaspora margarita</name>
    <dbReference type="NCBI Taxonomy" id="4874"/>
    <lineage>
        <taxon>Eukaryota</taxon>
        <taxon>Fungi</taxon>
        <taxon>Fungi incertae sedis</taxon>
        <taxon>Mucoromycota</taxon>
        <taxon>Glomeromycotina</taxon>
        <taxon>Glomeromycetes</taxon>
        <taxon>Diversisporales</taxon>
        <taxon>Gigasporaceae</taxon>
        <taxon>Gigaspora</taxon>
    </lineage>
</organism>